<reference evidence="2" key="2">
    <citation type="journal article" date="2021" name="PeerJ">
        <title>Extensive microbial diversity within the chicken gut microbiome revealed by metagenomics and culture.</title>
        <authorList>
            <person name="Gilroy R."/>
            <person name="Ravi A."/>
            <person name="Getino M."/>
            <person name="Pursley I."/>
            <person name="Horton D.L."/>
            <person name="Alikhan N.F."/>
            <person name="Baker D."/>
            <person name="Gharbi K."/>
            <person name="Hall N."/>
            <person name="Watson M."/>
            <person name="Adriaenssens E.M."/>
            <person name="Foster-Nyarko E."/>
            <person name="Jarju S."/>
            <person name="Secka A."/>
            <person name="Antonio M."/>
            <person name="Oren A."/>
            <person name="Chaudhuri R.R."/>
            <person name="La Ragione R."/>
            <person name="Hildebrand F."/>
            <person name="Pallen M.J."/>
        </authorList>
    </citation>
    <scope>NUCLEOTIDE SEQUENCE</scope>
    <source>
        <strain evidence="2">517</strain>
    </source>
</reference>
<dbReference type="InterPro" id="IPR032287">
    <property type="entry name" value="DUF4838"/>
</dbReference>
<feature type="non-terminal residue" evidence="2">
    <location>
        <position position="636"/>
    </location>
</feature>
<dbReference type="Gene3D" id="3.20.20.70">
    <property type="entry name" value="Aldolase class I"/>
    <property type="match status" value="1"/>
</dbReference>
<feature type="chain" id="PRO_5038886161" evidence="1">
    <location>
        <begin position="21"/>
        <end position="636"/>
    </location>
</feature>
<dbReference type="PROSITE" id="PS51257">
    <property type="entry name" value="PROKAR_LIPOPROTEIN"/>
    <property type="match status" value="1"/>
</dbReference>
<name>A0A940DHF8_9FIRM</name>
<evidence type="ECO:0000313" key="2">
    <source>
        <dbReference type="EMBL" id="MBO8423668.1"/>
    </source>
</evidence>
<proteinExistence type="predicted"/>
<dbReference type="Proteomes" id="UP000727857">
    <property type="component" value="Unassembled WGS sequence"/>
</dbReference>
<dbReference type="InterPro" id="IPR013785">
    <property type="entry name" value="Aldolase_TIM"/>
</dbReference>
<comment type="caution">
    <text evidence="2">The sequence shown here is derived from an EMBL/GenBank/DDBJ whole genome shotgun (WGS) entry which is preliminary data.</text>
</comment>
<feature type="signal peptide" evidence="1">
    <location>
        <begin position="1"/>
        <end position="20"/>
    </location>
</feature>
<dbReference type="PANTHER" id="PTHR47406">
    <property type="entry name" value="COAGULATION FACTOR 5/8 TYPE, C-TERMINAL"/>
    <property type="match status" value="1"/>
</dbReference>
<dbReference type="EMBL" id="JADINF010000036">
    <property type="protein sequence ID" value="MBO8423668.1"/>
    <property type="molecule type" value="Genomic_DNA"/>
</dbReference>
<gene>
    <name evidence="2" type="ORF">IAB16_01405</name>
</gene>
<dbReference type="Pfam" id="PF16126">
    <property type="entry name" value="DUF4838"/>
    <property type="match status" value="1"/>
</dbReference>
<dbReference type="PANTHER" id="PTHR47406:SF2">
    <property type="entry name" value="ALPHA GLUCURONIDASE N-TERMINAL DOMAIN-CONTAINING PROTEIN"/>
    <property type="match status" value="1"/>
</dbReference>
<protein>
    <submittedName>
        <fullName evidence="2">DUF4838 domain-containing protein</fullName>
    </submittedName>
</protein>
<reference evidence="2" key="1">
    <citation type="submission" date="2020-10" db="EMBL/GenBank/DDBJ databases">
        <authorList>
            <person name="Gilroy R."/>
        </authorList>
    </citation>
    <scope>NUCLEOTIDE SEQUENCE</scope>
    <source>
        <strain evidence="2">517</strain>
    </source>
</reference>
<keyword evidence="1" id="KW-0732">Signal</keyword>
<evidence type="ECO:0000313" key="3">
    <source>
        <dbReference type="Proteomes" id="UP000727857"/>
    </source>
</evidence>
<sequence length="636" mass="72856">MSKKLLVSVILLLTALTVIGCSGNAENARKATSVIAVSDNLDYDENAWRTYLAEVKPVCLALDGNTDYDIVIPLKDRNSLIGDALYLSDILRKMTGSSNGFEVITDDEVRDTHFISLGDTVMAEAVSASGVYHDGYVIKTHLNDIYIKSCSENELTALNGVINGIYGFAEDILGCMFVRDDYDYIPYAPTVYLDELDVVENPDFAWRRIYQYEVSENGWSKRIKSNGTGAGNEFGNDNNNYWGTWCHSVFTFVPPEEHFDSHPEYYAYIEGKRRYEYKGVTTQLCLTNPDIYPIVEAKLREFIQESPDVVYWDFSINDNMYYCECDECEASYEKYGSRAGALIEILNKLARKFPDKYISTLAYFFTKDVPKGITCEKNVNIVIAPIETSQLYSYKFGDTEKSAEAKKMIEDWSAVCDNLFIWDYVVDFKNLLLPYPNFAVQKDNAEFYKENNVKSVFHQGSREMSDELACLRSYVLAKQLWDTDVDVNELLGKYVKVTYGAAAEYIAEYLDIMHESVRTEADDLDLYDRPEDHYDDYLSNENVKRYLALTQSALTAAEGDELLTGFVEEIRINALYAKMYENSWNIKEKAAAFEEFKTLVVKHGIERPYEIAPPYMDEFLEKTYPRHLALIKLYIS</sequence>
<dbReference type="AlphaFoldDB" id="A0A940DHF8"/>
<accession>A0A940DHF8</accession>
<organism evidence="2 3">
    <name type="scientific">Candidatus Stercoripulliclostridium pullicola</name>
    <dbReference type="NCBI Taxonomy" id="2840953"/>
    <lineage>
        <taxon>Bacteria</taxon>
        <taxon>Bacillati</taxon>
        <taxon>Bacillota</taxon>
        <taxon>Clostridia</taxon>
        <taxon>Eubacteriales</taxon>
        <taxon>Candidatus Stercoripulliclostridium</taxon>
    </lineage>
</organism>
<evidence type="ECO:0000256" key="1">
    <source>
        <dbReference type="SAM" id="SignalP"/>
    </source>
</evidence>